<keyword evidence="2" id="KW-1185">Reference proteome</keyword>
<protein>
    <submittedName>
        <fullName evidence="1">Uncharacterized protein</fullName>
    </submittedName>
</protein>
<accession>A0A4Y2F381</accession>
<proteinExistence type="predicted"/>
<sequence>MPHLLTCTHLTPAEGSTSTWVRSSNISKRILAFLVIIVMVWDLVTSTPMRDVTPAGGVGSGPVMAARTPTSVYDYCRGDHSSLDARLLGRAGVTPL</sequence>
<evidence type="ECO:0000313" key="1">
    <source>
        <dbReference type="EMBL" id="GBM34524.1"/>
    </source>
</evidence>
<dbReference type="AlphaFoldDB" id="A0A4Y2F381"/>
<name>A0A4Y2F381_ARAVE</name>
<organism evidence="1 2">
    <name type="scientific">Araneus ventricosus</name>
    <name type="common">Orbweaver spider</name>
    <name type="synonym">Epeira ventricosa</name>
    <dbReference type="NCBI Taxonomy" id="182803"/>
    <lineage>
        <taxon>Eukaryota</taxon>
        <taxon>Metazoa</taxon>
        <taxon>Ecdysozoa</taxon>
        <taxon>Arthropoda</taxon>
        <taxon>Chelicerata</taxon>
        <taxon>Arachnida</taxon>
        <taxon>Araneae</taxon>
        <taxon>Araneomorphae</taxon>
        <taxon>Entelegynae</taxon>
        <taxon>Araneoidea</taxon>
        <taxon>Araneidae</taxon>
        <taxon>Araneus</taxon>
    </lineage>
</organism>
<reference evidence="1 2" key="1">
    <citation type="journal article" date="2019" name="Sci. Rep.">
        <title>Orb-weaving spider Araneus ventricosus genome elucidates the spidroin gene catalogue.</title>
        <authorList>
            <person name="Kono N."/>
            <person name="Nakamura H."/>
            <person name="Ohtoshi R."/>
            <person name="Moran D.A.P."/>
            <person name="Shinohara A."/>
            <person name="Yoshida Y."/>
            <person name="Fujiwara M."/>
            <person name="Mori M."/>
            <person name="Tomita M."/>
            <person name="Arakawa K."/>
        </authorList>
    </citation>
    <scope>NUCLEOTIDE SEQUENCE [LARGE SCALE GENOMIC DNA]</scope>
</reference>
<gene>
    <name evidence="1" type="ORF">AVEN_43182_1</name>
</gene>
<evidence type="ECO:0000313" key="2">
    <source>
        <dbReference type="Proteomes" id="UP000499080"/>
    </source>
</evidence>
<dbReference type="EMBL" id="BGPR01000762">
    <property type="protein sequence ID" value="GBM34524.1"/>
    <property type="molecule type" value="Genomic_DNA"/>
</dbReference>
<comment type="caution">
    <text evidence="1">The sequence shown here is derived from an EMBL/GenBank/DDBJ whole genome shotgun (WGS) entry which is preliminary data.</text>
</comment>
<dbReference type="Proteomes" id="UP000499080">
    <property type="component" value="Unassembled WGS sequence"/>
</dbReference>